<accession>A0A8J7YZA5</accession>
<dbReference type="InterPro" id="IPR050287">
    <property type="entry name" value="MTA/SAH_deaminase"/>
</dbReference>
<organism evidence="4 5">
    <name type="scientific">Candidatus Altarchaeum hamiconexum</name>
    <dbReference type="NCBI Taxonomy" id="1803513"/>
    <lineage>
        <taxon>Archaea</taxon>
        <taxon>Candidatus Altarchaeota</taxon>
        <taxon>Candidatus Altiarchaeia</taxon>
        <taxon>Candidatus Altarchaeales</taxon>
        <taxon>Candidatus Altarchaeaceae</taxon>
        <taxon>Candidatus Altarchaeum</taxon>
    </lineage>
</organism>
<evidence type="ECO:0000313" key="5">
    <source>
        <dbReference type="Proteomes" id="UP000738826"/>
    </source>
</evidence>
<sequence length="191" mass="21105">MGENCVLAHSIHIDEKDIEILAKRKCSVVYNPCSNMKLASGIFPYKKFKTDKVNITLGTDGNASNNSVDMFSEMKFASLLQKINEKDTTIVKAKEIFKIATKNGANALRTNAGEIKEGKLADLILIDLSQTFFQPGHNLISDIVYSANGNCVSDVICNGEILMRNYKVNGEEKIKKRGNKKSKRTGKKGVD</sequence>
<reference evidence="4" key="1">
    <citation type="submission" date="2019-11" db="EMBL/GenBank/DDBJ databases">
        <title>Lipid analysis of CO2-rich subsurface aquifers suggests an autotrophy-based deep biosphere with lysolipids enriched in CPR bacteria.</title>
        <authorList>
            <person name="Probst A.J."/>
            <person name="Elling F.J."/>
            <person name="Castelle C.J."/>
            <person name="Zhu Q."/>
            <person name="Elvert M."/>
            <person name="Birarda G."/>
            <person name="Holman H.-Y."/>
            <person name="Lane K.R."/>
            <person name="Ladd B."/>
            <person name="Ryan M.C."/>
            <person name="Woyke T."/>
            <person name="Hinrichs K.-U."/>
            <person name="Banfield J.F."/>
        </authorList>
    </citation>
    <scope>NUCLEOTIDE SEQUENCE</scope>
    <source>
        <strain evidence="3">CG_2015-01_33_1645</strain>
        <strain evidence="4">CG_2015-04_33_537</strain>
    </source>
</reference>
<dbReference type="GO" id="GO:0016810">
    <property type="term" value="F:hydrolase activity, acting on carbon-nitrogen (but not peptide) bonds"/>
    <property type="evidence" value="ECO:0007669"/>
    <property type="project" value="InterPro"/>
</dbReference>
<name>A0A8J7YZA5_9ARCH</name>
<dbReference type="PANTHER" id="PTHR43794:SF11">
    <property type="entry name" value="AMIDOHYDROLASE-RELATED DOMAIN-CONTAINING PROTEIN"/>
    <property type="match status" value="1"/>
</dbReference>
<dbReference type="InterPro" id="IPR032466">
    <property type="entry name" value="Metal_Hydrolase"/>
</dbReference>
<dbReference type="Proteomes" id="UP000738826">
    <property type="component" value="Unassembled WGS sequence"/>
</dbReference>
<dbReference type="InterPro" id="IPR011059">
    <property type="entry name" value="Metal-dep_hydrolase_composite"/>
</dbReference>
<feature type="domain" description="Amidohydrolase-related" evidence="2">
    <location>
        <begin position="4"/>
        <end position="161"/>
    </location>
</feature>
<dbReference type="InterPro" id="IPR006680">
    <property type="entry name" value="Amidohydro-rel"/>
</dbReference>
<dbReference type="AlphaFoldDB" id="A0A8J7YZA5"/>
<protein>
    <submittedName>
        <fullName evidence="4">Amidohydrolase family protein</fullName>
    </submittedName>
</protein>
<evidence type="ECO:0000259" key="2">
    <source>
        <dbReference type="Pfam" id="PF01979"/>
    </source>
</evidence>
<evidence type="ECO:0000313" key="4">
    <source>
        <dbReference type="EMBL" id="NCS91778.1"/>
    </source>
</evidence>
<dbReference type="EMBL" id="JAACVF010000007">
    <property type="protein sequence ID" value="NCN64517.1"/>
    <property type="molecule type" value="Genomic_DNA"/>
</dbReference>
<comment type="caution">
    <text evidence="4">The sequence shown here is derived from an EMBL/GenBank/DDBJ whole genome shotgun (WGS) entry which is preliminary data.</text>
</comment>
<dbReference type="PANTHER" id="PTHR43794">
    <property type="entry name" value="AMINOHYDROLASE SSNA-RELATED"/>
    <property type="match status" value="1"/>
</dbReference>
<dbReference type="Gene3D" id="3.20.20.140">
    <property type="entry name" value="Metal-dependent hydrolases"/>
    <property type="match status" value="1"/>
</dbReference>
<evidence type="ECO:0000313" key="3">
    <source>
        <dbReference type="EMBL" id="NCN64517.1"/>
    </source>
</evidence>
<dbReference type="EMBL" id="JAACQH010000107">
    <property type="protein sequence ID" value="NCS91778.1"/>
    <property type="molecule type" value="Genomic_DNA"/>
</dbReference>
<dbReference type="Proteomes" id="UP000768163">
    <property type="component" value="Unassembled WGS sequence"/>
</dbReference>
<dbReference type="Gene3D" id="2.30.40.10">
    <property type="entry name" value="Urease, subunit C, domain 1"/>
    <property type="match status" value="1"/>
</dbReference>
<proteinExistence type="predicted"/>
<keyword evidence="1" id="KW-0378">Hydrolase</keyword>
<dbReference type="Pfam" id="PF01979">
    <property type="entry name" value="Amidohydro_1"/>
    <property type="match status" value="1"/>
</dbReference>
<gene>
    <name evidence="4" type="ORF">GW779_05170</name>
    <name evidence="3" type="ORF">GW910_00330</name>
</gene>
<dbReference type="SUPFAM" id="SSF51556">
    <property type="entry name" value="Metallo-dependent hydrolases"/>
    <property type="match status" value="1"/>
</dbReference>
<dbReference type="SUPFAM" id="SSF51338">
    <property type="entry name" value="Composite domain of metallo-dependent hydrolases"/>
    <property type="match status" value="1"/>
</dbReference>
<evidence type="ECO:0000256" key="1">
    <source>
        <dbReference type="ARBA" id="ARBA00022801"/>
    </source>
</evidence>